<evidence type="ECO:0000259" key="7">
    <source>
        <dbReference type="PROSITE" id="PS50249"/>
    </source>
</evidence>
<dbReference type="GO" id="GO:0008237">
    <property type="term" value="F:metallopeptidase activity"/>
    <property type="evidence" value="ECO:0007669"/>
    <property type="project" value="UniProtKB-KW"/>
</dbReference>
<evidence type="ECO:0000313" key="9">
    <source>
        <dbReference type="Proteomes" id="UP000478417"/>
    </source>
</evidence>
<dbReference type="GO" id="GO:0046872">
    <property type="term" value="F:metal ion binding"/>
    <property type="evidence" value="ECO:0007669"/>
    <property type="project" value="UniProtKB-KW"/>
</dbReference>
<evidence type="ECO:0000256" key="1">
    <source>
        <dbReference type="ARBA" id="ARBA00022670"/>
    </source>
</evidence>
<dbReference type="InterPro" id="IPR010994">
    <property type="entry name" value="RuvA_2-like"/>
</dbReference>
<evidence type="ECO:0000256" key="6">
    <source>
        <dbReference type="RuleBase" id="RU003797"/>
    </source>
</evidence>
<accession>A0A6B2M5B4</accession>
<dbReference type="Pfam" id="PF20582">
    <property type="entry name" value="UPF0758_N"/>
    <property type="match status" value="1"/>
</dbReference>
<dbReference type="NCBIfam" id="NF000642">
    <property type="entry name" value="PRK00024.1"/>
    <property type="match status" value="1"/>
</dbReference>
<keyword evidence="5" id="KW-0482">Metalloprotease</keyword>
<feature type="domain" description="MPN" evidence="7">
    <location>
        <begin position="102"/>
        <end position="231"/>
    </location>
</feature>
<dbReference type="InterPro" id="IPR001405">
    <property type="entry name" value="UPF0758"/>
</dbReference>
<dbReference type="PROSITE" id="PS01302">
    <property type="entry name" value="UPF0758"/>
    <property type="match status" value="1"/>
</dbReference>
<dbReference type="Proteomes" id="UP000478417">
    <property type="component" value="Unassembled WGS sequence"/>
</dbReference>
<dbReference type="InterPro" id="IPR020891">
    <property type="entry name" value="UPF0758_CS"/>
</dbReference>
<keyword evidence="2" id="KW-0479">Metal-binding</keyword>
<dbReference type="InterPro" id="IPR046778">
    <property type="entry name" value="UPF0758_N"/>
</dbReference>
<name>A0A6B2M5B4_9BACT</name>
<keyword evidence="1" id="KW-0645">Protease</keyword>
<dbReference type="PANTHER" id="PTHR30471">
    <property type="entry name" value="DNA REPAIR PROTEIN RADC"/>
    <property type="match status" value="1"/>
</dbReference>
<evidence type="ECO:0000256" key="5">
    <source>
        <dbReference type="ARBA" id="ARBA00023049"/>
    </source>
</evidence>
<dbReference type="InterPro" id="IPR025657">
    <property type="entry name" value="RadC_JAB"/>
</dbReference>
<organism evidence="8 9">
    <name type="scientific">Oceanipulchritudo coccoides</name>
    <dbReference type="NCBI Taxonomy" id="2706888"/>
    <lineage>
        <taxon>Bacteria</taxon>
        <taxon>Pseudomonadati</taxon>
        <taxon>Verrucomicrobiota</taxon>
        <taxon>Opitutia</taxon>
        <taxon>Puniceicoccales</taxon>
        <taxon>Oceanipulchritudinaceae</taxon>
        <taxon>Oceanipulchritudo</taxon>
    </lineage>
</organism>
<keyword evidence="9" id="KW-1185">Reference proteome</keyword>
<dbReference type="RefSeq" id="WP_163967310.1">
    <property type="nucleotide sequence ID" value="NZ_JAAGNX010000003.1"/>
</dbReference>
<proteinExistence type="inferred from homology"/>
<evidence type="ECO:0000256" key="2">
    <source>
        <dbReference type="ARBA" id="ARBA00022723"/>
    </source>
</evidence>
<dbReference type="SUPFAM" id="SSF102712">
    <property type="entry name" value="JAB1/MPN domain"/>
    <property type="match status" value="1"/>
</dbReference>
<comment type="caution">
    <text evidence="8">The sequence shown here is derived from an EMBL/GenBank/DDBJ whole genome shotgun (WGS) entry which is preliminary data.</text>
</comment>
<keyword evidence="4" id="KW-0862">Zinc</keyword>
<dbReference type="PANTHER" id="PTHR30471:SF3">
    <property type="entry name" value="UPF0758 PROTEIN YEES-RELATED"/>
    <property type="match status" value="1"/>
</dbReference>
<comment type="similarity">
    <text evidence="6">Belongs to the UPF0758 family.</text>
</comment>
<dbReference type="Pfam" id="PF04002">
    <property type="entry name" value="RadC"/>
    <property type="match status" value="1"/>
</dbReference>
<dbReference type="Gene3D" id="3.40.140.10">
    <property type="entry name" value="Cytidine Deaminase, domain 2"/>
    <property type="match status" value="1"/>
</dbReference>
<protein>
    <submittedName>
        <fullName evidence="8">JAB domain-containing protein</fullName>
    </submittedName>
</protein>
<dbReference type="SUPFAM" id="SSF47781">
    <property type="entry name" value="RuvA domain 2-like"/>
    <property type="match status" value="1"/>
</dbReference>
<dbReference type="NCBIfam" id="TIGR00608">
    <property type="entry name" value="radc"/>
    <property type="match status" value="1"/>
</dbReference>
<evidence type="ECO:0000313" key="8">
    <source>
        <dbReference type="EMBL" id="NDV63586.1"/>
    </source>
</evidence>
<gene>
    <name evidence="8" type="ORF">G0Q06_14070</name>
</gene>
<keyword evidence="3" id="KW-0378">Hydrolase</keyword>
<dbReference type="EMBL" id="JAAGNX010000003">
    <property type="protein sequence ID" value="NDV63586.1"/>
    <property type="molecule type" value="Genomic_DNA"/>
</dbReference>
<dbReference type="AlphaFoldDB" id="A0A6B2M5B4"/>
<dbReference type="GO" id="GO:0006508">
    <property type="term" value="P:proteolysis"/>
    <property type="evidence" value="ECO:0007669"/>
    <property type="project" value="UniProtKB-KW"/>
</dbReference>
<evidence type="ECO:0000256" key="4">
    <source>
        <dbReference type="ARBA" id="ARBA00022833"/>
    </source>
</evidence>
<reference evidence="8 9" key="1">
    <citation type="submission" date="2020-02" db="EMBL/GenBank/DDBJ databases">
        <title>Albibacoteraceae fam. nov., the first described family within the subdivision 4 Verrucomicrobia.</title>
        <authorList>
            <person name="Xi F."/>
        </authorList>
    </citation>
    <scope>NUCLEOTIDE SEQUENCE [LARGE SCALE GENOMIC DNA]</scope>
    <source>
        <strain evidence="8 9">CK1056</strain>
    </source>
</reference>
<sequence>MTSLNTIPLGERPQERLQMKGPNALSDAELLAIVLRSGTRGCDVLSLSHKILHGSGSLRGLLRLTVEDMQAYPGIGGVKALQLQAMIEIARRVLSTGEAAPLMDSPERIYNWLRPIADGEPVEKFWVLSLSRKNRLLRCQAVTSGTATASLVHPREVFREAIRNSASALVCAHNHPSGDPSPSQADIRATRQLREASKVVQLDLLDHVIIGQREHDPAGSGYYSFAESGIL</sequence>
<evidence type="ECO:0000256" key="3">
    <source>
        <dbReference type="ARBA" id="ARBA00022801"/>
    </source>
</evidence>
<dbReference type="CDD" id="cd08071">
    <property type="entry name" value="MPN_DUF2466"/>
    <property type="match status" value="1"/>
</dbReference>
<dbReference type="PROSITE" id="PS50249">
    <property type="entry name" value="MPN"/>
    <property type="match status" value="1"/>
</dbReference>
<dbReference type="InterPro" id="IPR037518">
    <property type="entry name" value="MPN"/>
</dbReference>